<dbReference type="EMBL" id="JAQLGM010000065">
    <property type="protein sequence ID" value="MDB2002265.1"/>
    <property type="molecule type" value="Genomic_DNA"/>
</dbReference>
<sequence length="116" mass="13019">MNIYDVFDILDGDAETVLARFAGNEGLWKRFAGKFSDDETFQRLNTSIDSQDYKGIEMYAHTLKGVAANLGFEQLSRDAASIVSAAREQEFEKVPALFNVLAKEYNKVLECVGRLD</sequence>
<protein>
    <submittedName>
        <fullName evidence="2">Hpt domain-containing protein</fullName>
    </submittedName>
</protein>
<dbReference type="GeneID" id="57966943"/>
<proteinExistence type="predicted"/>
<dbReference type="Proteomes" id="UP001300871">
    <property type="component" value="Unassembled WGS sequence"/>
</dbReference>
<evidence type="ECO:0000259" key="1">
    <source>
        <dbReference type="Pfam" id="PF01627"/>
    </source>
</evidence>
<gene>
    <name evidence="2" type="ORF">K5I21_05445</name>
    <name evidence="3" type="ORF">PM006_18870</name>
</gene>
<dbReference type="Pfam" id="PF01627">
    <property type="entry name" value="Hpt"/>
    <property type="match status" value="1"/>
</dbReference>
<name>A0AAW5F163_CLOSY</name>
<reference evidence="2" key="1">
    <citation type="journal article" date="2022" name="Cell Host Microbe">
        <title>Colonization of the live biotherapeutic product VE303 and modulation of the microbiota and metabolites in healthy volunteers.</title>
        <authorList>
            <person name="Dsouza M."/>
            <person name="Menon R."/>
            <person name="Crossette E."/>
            <person name="Bhattarai S.K."/>
            <person name="Schneider J."/>
            <person name="Kim Y.G."/>
            <person name="Reddy S."/>
            <person name="Caballero S."/>
            <person name="Felix C."/>
            <person name="Cornacchione L."/>
            <person name="Hendrickson J."/>
            <person name="Watson A.R."/>
            <person name="Minot S.S."/>
            <person name="Greenfield N."/>
            <person name="Schopf L."/>
            <person name="Szabady R."/>
            <person name="Patarroyo J."/>
            <person name="Smith W."/>
            <person name="Harrison P."/>
            <person name="Kuijper E.J."/>
            <person name="Kelly C.P."/>
            <person name="Olle B."/>
            <person name="Bobilev D."/>
            <person name="Silber J.L."/>
            <person name="Bucci V."/>
            <person name="Roberts B."/>
            <person name="Faith J."/>
            <person name="Norman J.M."/>
        </authorList>
    </citation>
    <scope>NUCLEOTIDE SEQUENCE</scope>
    <source>
        <strain evidence="2">VE303-04</strain>
    </source>
</reference>
<dbReference type="GO" id="GO:0000160">
    <property type="term" value="P:phosphorelay signal transduction system"/>
    <property type="evidence" value="ECO:0007669"/>
    <property type="project" value="InterPro"/>
</dbReference>
<accession>A0AAW5F163</accession>
<dbReference type="AlphaFoldDB" id="A0AAW5F163"/>
<dbReference type="RefSeq" id="WP_003504519.1">
    <property type="nucleotide sequence ID" value="NZ_BAABZD010000001.1"/>
</dbReference>
<comment type="caution">
    <text evidence="2">The sequence shown here is derived from an EMBL/GenBank/DDBJ whole genome shotgun (WGS) entry which is preliminary data.</text>
</comment>
<feature type="domain" description="HPt" evidence="1">
    <location>
        <begin position="39"/>
        <end position="108"/>
    </location>
</feature>
<reference evidence="3" key="2">
    <citation type="submission" date="2023-01" db="EMBL/GenBank/DDBJ databases">
        <title>Human gut microbiome strain richness.</title>
        <authorList>
            <person name="Chen-Liaw A."/>
        </authorList>
    </citation>
    <scope>NUCLEOTIDE SEQUENCE</scope>
    <source>
        <strain evidence="3">B1_m1001713B170214d0_201011</strain>
    </source>
</reference>
<evidence type="ECO:0000313" key="4">
    <source>
        <dbReference type="Proteomes" id="UP001203136"/>
    </source>
</evidence>
<dbReference type="Gene3D" id="1.20.120.160">
    <property type="entry name" value="HPT domain"/>
    <property type="match status" value="1"/>
</dbReference>
<evidence type="ECO:0000313" key="2">
    <source>
        <dbReference type="EMBL" id="MCK0085320.1"/>
    </source>
</evidence>
<dbReference type="CDD" id="cd00088">
    <property type="entry name" value="HPT"/>
    <property type="match status" value="1"/>
</dbReference>
<dbReference type="SUPFAM" id="SSF47226">
    <property type="entry name" value="Histidine-containing phosphotransfer domain, HPT domain"/>
    <property type="match status" value="1"/>
</dbReference>
<dbReference type="EMBL" id="JAINVB010000001">
    <property type="protein sequence ID" value="MCK0085320.1"/>
    <property type="molecule type" value="Genomic_DNA"/>
</dbReference>
<evidence type="ECO:0000313" key="3">
    <source>
        <dbReference type="EMBL" id="MDB2002265.1"/>
    </source>
</evidence>
<organism evidence="2 4">
    <name type="scientific">Clostridium symbiosum</name>
    <name type="common">Bacteroides symbiosus</name>
    <dbReference type="NCBI Taxonomy" id="1512"/>
    <lineage>
        <taxon>Bacteria</taxon>
        <taxon>Bacillati</taxon>
        <taxon>Bacillota</taxon>
        <taxon>Clostridia</taxon>
        <taxon>Lachnospirales</taxon>
        <taxon>Lachnospiraceae</taxon>
        <taxon>Otoolea</taxon>
    </lineage>
</organism>
<dbReference type="Proteomes" id="UP001203136">
    <property type="component" value="Unassembled WGS sequence"/>
</dbReference>
<dbReference type="InterPro" id="IPR036641">
    <property type="entry name" value="HPT_dom_sf"/>
</dbReference>
<dbReference type="InterPro" id="IPR008207">
    <property type="entry name" value="Sig_transdc_His_kin_Hpt_dom"/>
</dbReference>